<dbReference type="RefSeq" id="WP_218114382.1">
    <property type="nucleotide sequence ID" value="NZ_CAJVAP010000007.1"/>
</dbReference>
<comment type="caution">
    <text evidence="2">The sequence shown here is derived from an EMBL/GenBank/DDBJ whole genome shotgun (WGS) entry which is preliminary data.</text>
</comment>
<dbReference type="Proteomes" id="UP000693892">
    <property type="component" value="Unassembled WGS sequence"/>
</dbReference>
<keyword evidence="1" id="KW-0472">Membrane</keyword>
<keyword evidence="1" id="KW-0812">Transmembrane</keyword>
<proteinExistence type="predicted"/>
<feature type="transmembrane region" description="Helical" evidence="1">
    <location>
        <begin position="194"/>
        <end position="218"/>
    </location>
</feature>
<gene>
    <name evidence="2" type="ORF">LEUCIP111803_00750</name>
</gene>
<feature type="transmembrane region" description="Helical" evidence="1">
    <location>
        <begin position="21"/>
        <end position="44"/>
    </location>
</feature>
<feature type="transmembrane region" description="Helical" evidence="1">
    <location>
        <begin position="99"/>
        <end position="120"/>
    </location>
</feature>
<dbReference type="AlphaFoldDB" id="A0A916JUY4"/>
<sequence length="232" mass="24732">MSIENRNAAPTAGRVGRSITAIIALAIGSLLLLGALVSAIPMMLSHFTDLWNGFADLSTARLPFEQDPNTLDGESSAAYAGVLLTSGDPLTAPRLLQSAQTALTLLVVVAGSLAAILLAIRLLRRRPFARHLRWSLLVLGLLVMVLATVGPQLEALAVDIAAEDLGYAIYQRDGDGILTSTTPDSIMQNLWDPIWVVGRFDLILLLVGGMVAMFGFLLSDGERAQRETDGLV</sequence>
<feature type="transmembrane region" description="Helical" evidence="1">
    <location>
        <begin position="132"/>
        <end position="150"/>
    </location>
</feature>
<accession>A0A916JUY4</accession>
<keyword evidence="3" id="KW-1185">Reference proteome</keyword>
<name>A0A916JUY4_9MICO</name>
<keyword evidence="1" id="KW-1133">Transmembrane helix</keyword>
<reference evidence="2" key="1">
    <citation type="submission" date="2021-06" db="EMBL/GenBank/DDBJ databases">
        <authorList>
            <person name="Criscuolo A."/>
        </authorList>
    </citation>
    <scope>NUCLEOTIDE SEQUENCE</scope>
    <source>
        <strain evidence="2">CIP111803</strain>
    </source>
</reference>
<dbReference type="EMBL" id="CAJVAP010000007">
    <property type="protein sequence ID" value="CAG7604658.1"/>
    <property type="molecule type" value="Genomic_DNA"/>
</dbReference>
<protein>
    <submittedName>
        <fullName evidence="2">Uncharacterized protein</fullName>
    </submittedName>
</protein>
<evidence type="ECO:0000313" key="3">
    <source>
        <dbReference type="Proteomes" id="UP000693892"/>
    </source>
</evidence>
<evidence type="ECO:0000313" key="2">
    <source>
        <dbReference type="EMBL" id="CAG7604658.1"/>
    </source>
</evidence>
<evidence type="ECO:0000256" key="1">
    <source>
        <dbReference type="SAM" id="Phobius"/>
    </source>
</evidence>
<organism evidence="2 3">
    <name type="scientific">Leucobacter soli</name>
    <dbReference type="NCBI Taxonomy" id="2812850"/>
    <lineage>
        <taxon>Bacteria</taxon>
        <taxon>Bacillati</taxon>
        <taxon>Actinomycetota</taxon>
        <taxon>Actinomycetes</taxon>
        <taxon>Micrococcales</taxon>
        <taxon>Microbacteriaceae</taxon>
        <taxon>Leucobacter</taxon>
    </lineage>
</organism>